<evidence type="ECO:0000313" key="2">
    <source>
        <dbReference type="EMBL" id="GJS78501.1"/>
    </source>
</evidence>
<proteinExistence type="predicted"/>
<feature type="compositionally biased region" description="Basic and acidic residues" evidence="1">
    <location>
        <begin position="300"/>
        <end position="314"/>
    </location>
</feature>
<feature type="compositionally biased region" description="Low complexity" evidence="1">
    <location>
        <begin position="15"/>
        <end position="25"/>
    </location>
</feature>
<reference evidence="2" key="1">
    <citation type="journal article" date="2022" name="Int. J. Mol. Sci.">
        <title>Draft Genome of Tanacetum Coccineum: Genomic Comparison of Closely Related Tanacetum-Family Plants.</title>
        <authorList>
            <person name="Yamashiro T."/>
            <person name="Shiraishi A."/>
            <person name="Nakayama K."/>
            <person name="Satake H."/>
        </authorList>
    </citation>
    <scope>NUCLEOTIDE SEQUENCE</scope>
</reference>
<feature type="region of interest" description="Disordered" evidence="1">
    <location>
        <begin position="191"/>
        <end position="250"/>
    </location>
</feature>
<comment type="caution">
    <text evidence="2">The sequence shown here is derived from an EMBL/GenBank/DDBJ whole genome shotgun (WGS) entry which is preliminary data.</text>
</comment>
<feature type="region of interest" description="Disordered" evidence="1">
    <location>
        <begin position="276"/>
        <end position="315"/>
    </location>
</feature>
<gene>
    <name evidence="2" type="ORF">Tco_0728382</name>
</gene>
<feature type="region of interest" description="Disordered" evidence="1">
    <location>
        <begin position="11"/>
        <end position="75"/>
    </location>
</feature>
<feature type="compositionally biased region" description="Polar residues" evidence="1">
    <location>
        <begin position="31"/>
        <end position="45"/>
    </location>
</feature>
<feature type="compositionally biased region" description="Basic and acidic residues" evidence="1">
    <location>
        <begin position="154"/>
        <end position="163"/>
    </location>
</feature>
<feature type="region of interest" description="Disordered" evidence="1">
    <location>
        <begin position="422"/>
        <end position="453"/>
    </location>
</feature>
<name>A0ABQ4YM03_9ASTR</name>
<accession>A0ABQ4YM03</accession>
<evidence type="ECO:0000313" key="3">
    <source>
        <dbReference type="Proteomes" id="UP001151760"/>
    </source>
</evidence>
<feature type="compositionally biased region" description="Basic residues" evidence="1">
    <location>
        <begin position="132"/>
        <end position="148"/>
    </location>
</feature>
<protein>
    <submittedName>
        <fullName evidence="2">Uncharacterized protein</fullName>
    </submittedName>
</protein>
<evidence type="ECO:0000256" key="1">
    <source>
        <dbReference type="SAM" id="MobiDB-lite"/>
    </source>
</evidence>
<reference evidence="2" key="2">
    <citation type="submission" date="2022-01" db="EMBL/GenBank/DDBJ databases">
        <authorList>
            <person name="Yamashiro T."/>
            <person name="Shiraishi A."/>
            <person name="Satake H."/>
            <person name="Nakayama K."/>
        </authorList>
    </citation>
    <scope>NUCLEOTIDE SEQUENCE</scope>
</reference>
<organism evidence="2 3">
    <name type="scientific">Tanacetum coccineum</name>
    <dbReference type="NCBI Taxonomy" id="301880"/>
    <lineage>
        <taxon>Eukaryota</taxon>
        <taxon>Viridiplantae</taxon>
        <taxon>Streptophyta</taxon>
        <taxon>Embryophyta</taxon>
        <taxon>Tracheophyta</taxon>
        <taxon>Spermatophyta</taxon>
        <taxon>Magnoliopsida</taxon>
        <taxon>eudicotyledons</taxon>
        <taxon>Gunneridae</taxon>
        <taxon>Pentapetalae</taxon>
        <taxon>asterids</taxon>
        <taxon>campanulids</taxon>
        <taxon>Asterales</taxon>
        <taxon>Asteraceae</taxon>
        <taxon>Asteroideae</taxon>
        <taxon>Anthemideae</taxon>
        <taxon>Anthemidinae</taxon>
        <taxon>Tanacetum</taxon>
    </lineage>
</organism>
<feature type="compositionally biased region" description="Low complexity" evidence="1">
    <location>
        <begin position="286"/>
        <end position="299"/>
    </location>
</feature>
<sequence>MLEVVTALVAEEAHSTSSHSRAASSPRDDQSTPAQSAAQDNTAEAQGTDVAPGATAIPKSPNDYTPTDASQTSRGDEGLLDLYAFNREVKRLKRQTLSQAKQINKLKAKLKKMSKMVQPMVKHHTFWVESQKHKKRQKKLKKQKKKVSSVKLGRNKDEGTLSEEHYVQEDFTAEPFFDDIVDKDAAVTPDLERKSDETEEINIEEKEASNVKSGDTEELDLETIQSTARQSTITPRTLNFEDEAGPSSPLRPIQIMESEEHLKAAEVLVAISRPRGLSIPGPIQSQPQQPTQGTDTQGTDPKDKGKGILVEEPKKKKMTLQQIRALETTNDEEVARKIQAEWDAEEERKRFEELKKTKPKTTLRKPTSLAQERNQMMSFLKGQGYKNLQKLKYPQMKELYDKVQASIKDSFKDFIPMDSEKEREMLKERDAKRLSRKRKATIAEEQPSKKPKLRTETIDELRNYLRIVDFEKNAQDRESLEGISMITELQVIDSPDGEYLIIHRENNHFRAFDTLWEILHVLDRQDLYHLYRVVDDYYEHIPPTGLGLMLLGDLNIIWETAESSDDDFWKDQEEWEIIRWRFHESSGVHTLEIEDGTMIHMLAERRYPLSRELMIRMLDHGMEVEDETETAITLIHLFILWTTEDGDNS</sequence>
<feature type="compositionally biased region" description="Polar residues" evidence="1">
    <location>
        <begin position="223"/>
        <end position="237"/>
    </location>
</feature>
<feature type="region of interest" description="Disordered" evidence="1">
    <location>
        <begin position="129"/>
        <end position="163"/>
    </location>
</feature>
<feature type="compositionally biased region" description="Polar residues" evidence="1">
    <location>
        <begin position="62"/>
        <end position="73"/>
    </location>
</feature>
<keyword evidence="3" id="KW-1185">Reference proteome</keyword>
<feature type="compositionally biased region" description="Basic and acidic residues" evidence="1">
    <location>
        <begin position="422"/>
        <end position="433"/>
    </location>
</feature>
<dbReference type="EMBL" id="BQNB010010529">
    <property type="protein sequence ID" value="GJS78501.1"/>
    <property type="molecule type" value="Genomic_DNA"/>
</dbReference>
<dbReference type="Proteomes" id="UP001151760">
    <property type="component" value="Unassembled WGS sequence"/>
</dbReference>